<comment type="subcellular location">
    <subcellularLocation>
        <location evidence="2 19">Cell membrane</location>
        <topology evidence="2 19">Multi-pass membrane protein</topology>
    </subcellularLocation>
</comment>
<dbReference type="GO" id="GO:0051073">
    <property type="term" value="F:adenosylcobinamide-GDP ribazoletransferase activity"/>
    <property type="evidence" value="ECO:0007669"/>
    <property type="project" value="UniProtKB-EC"/>
</dbReference>
<keyword evidence="8 19" id="KW-0169">Cobalamin biosynthesis</keyword>
<evidence type="ECO:0000256" key="13">
    <source>
        <dbReference type="ARBA" id="ARBA00023136"/>
    </source>
</evidence>
<keyword evidence="11 19" id="KW-0460">Magnesium</keyword>
<comment type="similarity">
    <text evidence="4 19">Belongs to the CobS family.</text>
</comment>
<evidence type="ECO:0000256" key="7">
    <source>
        <dbReference type="ARBA" id="ARBA00022475"/>
    </source>
</evidence>
<evidence type="ECO:0000256" key="4">
    <source>
        <dbReference type="ARBA" id="ARBA00010561"/>
    </source>
</evidence>
<feature type="transmembrane region" description="Helical" evidence="19">
    <location>
        <begin position="105"/>
        <end position="126"/>
    </location>
</feature>
<dbReference type="HAMAP" id="MF_00719">
    <property type="entry name" value="CobS"/>
    <property type="match status" value="1"/>
</dbReference>
<evidence type="ECO:0000256" key="2">
    <source>
        <dbReference type="ARBA" id="ARBA00004651"/>
    </source>
</evidence>
<proteinExistence type="inferred from homology"/>
<evidence type="ECO:0000256" key="8">
    <source>
        <dbReference type="ARBA" id="ARBA00022573"/>
    </source>
</evidence>
<dbReference type="Proteomes" id="UP001169764">
    <property type="component" value="Unassembled WGS sequence"/>
</dbReference>
<comment type="cofactor">
    <cofactor evidence="1 19">
        <name>Mg(2+)</name>
        <dbReference type="ChEBI" id="CHEBI:18420"/>
    </cofactor>
</comment>
<dbReference type="InterPro" id="IPR003805">
    <property type="entry name" value="CobS"/>
</dbReference>
<evidence type="ECO:0000256" key="12">
    <source>
        <dbReference type="ARBA" id="ARBA00022989"/>
    </source>
</evidence>
<evidence type="ECO:0000256" key="3">
    <source>
        <dbReference type="ARBA" id="ARBA00004663"/>
    </source>
</evidence>
<organism evidence="20 21">
    <name type="scientific">Sphingomonas natans</name>
    <dbReference type="NCBI Taxonomy" id="3063330"/>
    <lineage>
        <taxon>Bacteria</taxon>
        <taxon>Pseudomonadati</taxon>
        <taxon>Pseudomonadota</taxon>
        <taxon>Alphaproteobacteria</taxon>
        <taxon>Sphingomonadales</taxon>
        <taxon>Sphingomonadaceae</taxon>
        <taxon>Sphingomonas</taxon>
    </lineage>
</organism>
<name>A0ABT8Y5R4_9SPHN</name>
<evidence type="ECO:0000256" key="1">
    <source>
        <dbReference type="ARBA" id="ARBA00001946"/>
    </source>
</evidence>
<dbReference type="PANTHER" id="PTHR34148:SF1">
    <property type="entry name" value="ADENOSYLCOBINAMIDE-GDP RIBAZOLETRANSFERASE"/>
    <property type="match status" value="1"/>
</dbReference>
<evidence type="ECO:0000256" key="5">
    <source>
        <dbReference type="ARBA" id="ARBA00013200"/>
    </source>
</evidence>
<evidence type="ECO:0000313" key="21">
    <source>
        <dbReference type="Proteomes" id="UP001169764"/>
    </source>
</evidence>
<evidence type="ECO:0000256" key="15">
    <source>
        <dbReference type="ARBA" id="ARBA00032605"/>
    </source>
</evidence>
<evidence type="ECO:0000256" key="16">
    <source>
        <dbReference type="ARBA" id="ARBA00032853"/>
    </source>
</evidence>
<keyword evidence="9 19" id="KW-0808">Transferase</keyword>
<reference evidence="20" key="1">
    <citation type="submission" date="2023-07" db="EMBL/GenBank/DDBJ databases">
        <authorList>
            <person name="Kim M."/>
        </authorList>
    </citation>
    <scope>NUCLEOTIDE SEQUENCE</scope>
    <source>
        <strain evidence="20">BIUV-7</strain>
    </source>
</reference>
<evidence type="ECO:0000256" key="19">
    <source>
        <dbReference type="HAMAP-Rule" id="MF_00719"/>
    </source>
</evidence>
<comment type="function">
    <text evidence="14 19">Joins adenosylcobinamide-GDP and alpha-ribazole to generate adenosylcobalamin (Ado-cobalamin). Also synthesizes adenosylcobalamin 5'-phosphate from adenosylcobinamide-GDP and alpha-ribazole 5'-phosphate.</text>
</comment>
<evidence type="ECO:0000313" key="20">
    <source>
        <dbReference type="EMBL" id="MDO6413337.1"/>
    </source>
</evidence>
<dbReference type="PANTHER" id="PTHR34148">
    <property type="entry name" value="ADENOSYLCOBINAMIDE-GDP RIBAZOLETRANSFERASE"/>
    <property type="match status" value="1"/>
</dbReference>
<feature type="transmembrane region" description="Helical" evidence="19">
    <location>
        <begin position="133"/>
        <end position="153"/>
    </location>
</feature>
<feature type="transmembrane region" description="Helical" evidence="19">
    <location>
        <begin position="57"/>
        <end position="76"/>
    </location>
</feature>
<keyword evidence="7 19" id="KW-1003">Cell membrane</keyword>
<keyword evidence="21" id="KW-1185">Reference proteome</keyword>
<keyword evidence="10 19" id="KW-0812">Transmembrane</keyword>
<evidence type="ECO:0000256" key="18">
    <source>
        <dbReference type="ARBA" id="ARBA00049504"/>
    </source>
</evidence>
<evidence type="ECO:0000256" key="9">
    <source>
        <dbReference type="ARBA" id="ARBA00022679"/>
    </source>
</evidence>
<evidence type="ECO:0000256" key="11">
    <source>
        <dbReference type="ARBA" id="ARBA00022842"/>
    </source>
</evidence>
<sequence>MRRLIVAIGFLTRLPVPRIATQDGDFAAAIRLYPLVGLLIGVMVAAVAWTGSLVDPWVGALGGLVAWVAVTGALHLDGLGDVADGLGAAHGRRERLLAVMSDPHAGSFAVVAIGLQLLAKFVLLHLIAGDWRALVAIPAAARIGPLLWAGWLVPLKPEGLGAAIASAARTRDGMGWLLILAGGCVLLPWLVMAPLLIAGFAWWAKAKVGGVTGDVHGAGIELVETGLCLACAVYWAV</sequence>
<feature type="transmembrane region" description="Helical" evidence="19">
    <location>
        <begin position="173"/>
        <end position="197"/>
    </location>
</feature>
<dbReference type="EMBL" id="JAUOTP010000001">
    <property type="protein sequence ID" value="MDO6413337.1"/>
    <property type="molecule type" value="Genomic_DNA"/>
</dbReference>
<accession>A0ABT8Y5R4</accession>
<keyword evidence="12 19" id="KW-1133">Transmembrane helix</keyword>
<evidence type="ECO:0000256" key="17">
    <source>
        <dbReference type="ARBA" id="ARBA00048623"/>
    </source>
</evidence>
<dbReference type="EC" id="2.7.8.26" evidence="5 19"/>
<keyword evidence="13 19" id="KW-0472">Membrane</keyword>
<evidence type="ECO:0000256" key="14">
    <source>
        <dbReference type="ARBA" id="ARBA00025228"/>
    </source>
</evidence>
<comment type="pathway">
    <text evidence="3 19">Cofactor biosynthesis; adenosylcobalamin biosynthesis; adenosylcobalamin from cob(II)yrinate a,c-diamide: step 7/7.</text>
</comment>
<comment type="caution">
    <text evidence="20">The sequence shown here is derived from an EMBL/GenBank/DDBJ whole genome shotgun (WGS) entry which is preliminary data.</text>
</comment>
<evidence type="ECO:0000256" key="10">
    <source>
        <dbReference type="ARBA" id="ARBA00022692"/>
    </source>
</evidence>
<dbReference type="Pfam" id="PF02654">
    <property type="entry name" value="CobS"/>
    <property type="match status" value="1"/>
</dbReference>
<gene>
    <name evidence="19" type="primary">cobS</name>
    <name evidence="20" type="ORF">Q4F19_02985</name>
</gene>
<comment type="catalytic activity">
    <reaction evidence="17 19">
        <text>alpha-ribazole + adenosylcob(III)inamide-GDP = adenosylcob(III)alamin + GMP + H(+)</text>
        <dbReference type="Rhea" id="RHEA:16049"/>
        <dbReference type="ChEBI" id="CHEBI:10329"/>
        <dbReference type="ChEBI" id="CHEBI:15378"/>
        <dbReference type="ChEBI" id="CHEBI:18408"/>
        <dbReference type="ChEBI" id="CHEBI:58115"/>
        <dbReference type="ChEBI" id="CHEBI:60487"/>
        <dbReference type="EC" id="2.7.8.26"/>
    </reaction>
</comment>
<dbReference type="RefSeq" id="WP_303539658.1">
    <property type="nucleotide sequence ID" value="NZ_JAUOTP010000001.1"/>
</dbReference>
<protein>
    <recommendedName>
        <fullName evidence="6 19">Adenosylcobinamide-GDP ribazoletransferase</fullName>
        <ecNumber evidence="5 19">2.7.8.26</ecNumber>
    </recommendedName>
    <alternativeName>
        <fullName evidence="16 19">Cobalamin synthase</fullName>
    </alternativeName>
    <alternativeName>
        <fullName evidence="15 19">Cobalamin-5'-phosphate synthase</fullName>
    </alternativeName>
</protein>
<feature type="transmembrane region" description="Helical" evidence="19">
    <location>
        <begin position="30"/>
        <end position="50"/>
    </location>
</feature>
<comment type="catalytic activity">
    <reaction evidence="18 19">
        <text>alpha-ribazole 5'-phosphate + adenosylcob(III)inamide-GDP = adenosylcob(III)alamin 5'-phosphate + GMP + H(+)</text>
        <dbReference type="Rhea" id="RHEA:23560"/>
        <dbReference type="ChEBI" id="CHEBI:15378"/>
        <dbReference type="ChEBI" id="CHEBI:57918"/>
        <dbReference type="ChEBI" id="CHEBI:58115"/>
        <dbReference type="ChEBI" id="CHEBI:60487"/>
        <dbReference type="ChEBI" id="CHEBI:60493"/>
        <dbReference type="EC" id="2.7.8.26"/>
    </reaction>
</comment>
<evidence type="ECO:0000256" key="6">
    <source>
        <dbReference type="ARBA" id="ARBA00015850"/>
    </source>
</evidence>